<dbReference type="InterPro" id="IPR055170">
    <property type="entry name" value="GFO_IDH_MocA-like_dom"/>
</dbReference>
<dbReference type="Pfam" id="PF01408">
    <property type="entry name" value="GFO_IDH_MocA"/>
    <property type="match status" value="1"/>
</dbReference>
<protein>
    <submittedName>
        <fullName evidence="5">Gfo/Idh/MocA family oxidoreductase</fullName>
    </submittedName>
</protein>
<comment type="caution">
    <text evidence="5">The sequence shown here is derived from an EMBL/GenBank/DDBJ whole genome shotgun (WGS) entry which is preliminary data.</text>
</comment>
<dbReference type="Gene3D" id="3.40.50.720">
    <property type="entry name" value="NAD(P)-binding Rossmann-like Domain"/>
    <property type="match status" value="1"/>
</dbReference>
<evidence type="ECO:0000256" key="1">
    <source>
        <dbReference type="ARBA" id="ARBA00023002"/>
    </source>
</evidence>
<dbReference type="InterPro" id="IPR036291">
    <property type="entry name" value="NAD(P)-bd_dom_sf"/>
</dbReference>
<feature type="domain" description="Gfo/Idh/MocA-like oxidoreductase N-terminal" evidence="3">
    <location>
        <begin position="5"/>
        <end position="123"/>
    </location>
</feature>
<dbReference type="PANTHER" id="PTHR43818:SF11">
    <property type="entry name" value="BCDNA.GH03377"/>
    <property type="match status" value="1"/>
</dbReference>
<sequence>MRRLGVAMVGGSFMGRTHSHAWRTAPHVFDLPAAVDMVVLAGRDAGRADAAARQLGWRGSTDDWRSVLERDDVDLVDVCVPGDLHEEVAVAALAAGKHVLCEKPLASTLDAAERMADAARAAADRGVLSMVGFSYRRVPALALAQRLVADGRVGDVRQVVVSYAQDWLVDPDFPLTWRLQSDRAGSGALGDIGSHAIDMVQHLTGHRFTDVVAAAETFTRERPVMTSSEGLSATGGSERGPVTVDDTTAWLGRTDRGALVVAHATRVAPGRKNAFRLEVDGSTGSIAFDLERLDELQLHDATAPAEEAGVRTVHVTEPGHPYLEGWWPPGHSLGYGDTFTHQAKDLVEAVVAGEQPRPSFDDGLQVQRVMDAVAASAREGRWEHVAA</sequence>
<dbReference type="Gene3D" id="3.30.360.10">
    <property type="entry name" value="Dihydrodipicolinate Reductase, domain 2"/>
    <property type="match status" value="1"/>
</dbReference>
<feature type="domain" description="GFO/IDH/MocA-like oxidoreductase" evidence="4">
    <location>
        <begin position="143"/>
        <end position="286"/>
    </location>
</feature>
<dbReference type="InterPro" id="IPR050463">
    <property type="entry name" value="Gfo/Idh/MocA_oxidrdct_glycsds"/>
</dbReference>
<evidence type="ECO:0000313" key="5">
    <source>
        <dbReference type="EMBL" id="MEJ5945523.1"/>
    </source>
</evidence>
<evidence type="ECO:0000256" key="2">
    <source>
        <dbReference type="SAM" id="MobiDB-lite"/>
    </source>
</evidence>
<feature type="compositionally biased region" description="Polar residues" evidence="2">
    <location>
        <begin position="225"/>
        <end position="235"/>
    </location>
</feature>
<evidence type="ECO:0000313" key="6">
    <source>
        <dbReference type="Proteomes" id="UP001387100"/>
    </source>
</evidence>
<proteinExistence type="predicted"/>
<dbReference type="PANTHER" id="PTHR43818">
    <property type="entry name" value="BCDNA.GH03377"/>
    <property type="match status" value="1"/>
</dbReference>
<reference evidence="5 6" key="1">
    <citation type="journal article" date="2017" name="Int. J. Syst. Evol. Microbiol.">
        <title>Pseudokineococcus basanitobsidens sp. nov., isolated from volcanic rock.</title>
        <authorList>
            <person name="Lee D.W."/>
            <person name="Park M.Y."/>
            <person name="Kim J.J."/>
            <person name="Kim B.S."/>
        </authorList>
    </citation>
    <scope>NUCLEOTIDE SEQUENCE [LARGE SCALE GENOMIC DNA]</scope>
    <source>
        <strain evidence="5 6">DSM 103726</strain>
    </source>
</reference>
<dbReference type="Pfam" id="PF22725">
    <property type="entry name" value="GFO_IDH_MocA_C3"/>
    <property type="match status" value="1"/>
</dbReference>
<dbReference type="SUPFAM" id="SSF55347">
    <property type="entry name" value="Glyceraldehyde-3-phosphate dehydrogenase-like, C-terminal domain"/>
    <property type="match status" value="1"/>
</dbReference>
<dbReference type="SUPFAM" id="SSF51735">
    <property type="entry name" value="NAD(P)-binding Rossmann-fold domains"/>
    <property type="match status" value="1"/>
</dbReference>
<dbReference type="EMBL" id="JBBIAA010000009">
    <property type="protein sequence ID" value="MEJ5945523.1"/>
    <property type="molecule type" value="Genomic_DNA"/>
</dbReference>
<organism evidence="5 6">
    <name type="scientific">Pseudokineococcus basanitobsidens</name>
    <dbReference type="NCBI Taxonomy" id="1926649"/>
    <lineage>
        <taxon>Bacteria</taxon>
        <taxon>Bacillati</taxon>
        <taxon>Actinomycetota</taxon>
        <taxon>Actinomycetes</taxon>
        <taxon>Kineosporiales</taxon>
        <taxon>Kineosporiaceae</taxon>
        <taxon>Pseudokineococcus</taxon>
    </lineage>
</organism>
<dbReference type="InterPro" id="IPR000683">
    <property type="entry name" value="Gfo/Idh/MocA-like_OxRdtase_N"/>
</dbReference>
<keyword evidence="1" id="KW-0560">Oxidoreductase</keyword>
<accession>A0ABU8RKI2</accession>
<keyword evidence="6" id="KW-1185">Reference proteome</keyword>
<evidence type="ECO:0000259" key="3">
    <source>
        <dbReference type="Pfam" id="PF01408"/>
    </source>
</evidence>
<gene>
    <name evidence="5" type="ORF">WDZ17_09495</name>
</gene>
<dbReference type="Proteomes" id="UP001387100">
    <property type="component" value="Unassembled WGS sequence"/>
</dbReference>
<feature type="region of interest" description="Disordered" evidence="2">
    <location>
        <begin position="223"/>
        <end position="244"/>
    </location>
</feature>
<name>A0ABU8RKI2_9ACTN</name>
<evidence type="ECO:0000259" key="4">
    <source>
        <dbReference type="Pfam" id="PF22725"/>
    </source>
</evidence>